<dbReference type="EMBL" id="CP154858">
    <property type="protein sequence ID" value="XDT71786.1"/>
    <property type="molecule type" value="Genomic_DNA"/>
</dbReference>
<dbReference type="GO" id="GO:0016491">
    <property type="term" value="F:oxidoreductase activity"/>
    <property type="evidence" value="ECO:0007669"/>
    <property type="project" value="InterPro"/>
</dbReference>
<dbReference type="PANTHER" id="PTHR42852">
    <property type="entry name" value="THIOL:DISULFIDE INTERCHANGE PROTEIN DSBE"/>
    <property type="match status" value="1"/>
</dbReference>
<evidence type="ECO:0000313" key="3">
    <source>
        <dbReference type="EMBL" id="XDT71786.1"/>
    </source>
</evidence>
<proteinExistence type="predicted"/>
<evidence type="ECO:0000256" key="1">
    <source>
        <dbReference type="SAM" id="SignalP"/>
    </source>
</evidence>
<dbReference type="SUPFAM" id="SSF52833">
    <property type="entry name" value="Thioredoxin-like"/>
    <property type="match status" value="1"/>
</dbReference>
<dbReference type="InterPro" id="IPR036249">
    <property type="entry name" value="Thioredoxin-like_sf"/>
</dbReference>
<dbReference type="Gene3D" id="3.40.30.10">
    <property type="entry name" value="Glutaredoxin"/>
    <property type="match status" value="1"/>
</dbReference>
<keyword evidence="1" id="KW-0732">Signal</keyword>
<reference evidence="3" key="1">
    <citation type="submission" date="2024-05" db="EMBL/GenBank/DDBJ databases">
        <title>Genome sequencing of novel strain.</title>
        <authorList>
            <person name="Ganbat D."/>
            <person name="Ganbat S."/>
            <person name="Lee S.-J."/>
        </authorList>
    </citation>
    <scope>NUCLEOTIDE SEQUENCE</scope>
    <source>
        <strain evidence="3">SMD15-11</strain>
    </source>
</reference>
<dbReference type="AlphaFoldDB" id="A0AB39UU48"/>
<evidence type="ECO:0000259" key="2">
    <source>
        <dbReference type="PROSITE" id="PS51352"/>
    </source>
</evidence>
<feature type="signal peptide" evidence="1">
    <location>
        <begin position="1"/>
        <end position="25"/>
    </location>
</feature>
<dbReference type="CDD" id="cd02966">
    <property type="entry name" value="TlpA_like_family"/>
    <property type="match status" value="1"/>
</dbReference>
<name>A0AB39UU48_9GAMM</name>
<dbReference type="KEGG" id="tcd:AAIA72_13380"/>
<gene>
    <name evidence="3" type="ORF">AAIA72_13380</name>
</gene>
<sequence length="165" mass="18660">MLKTFCKPVQAILMVVFLLVGFAQAKPAPDFDLPGLYGERVRLADYRGQVVYVDFWASWCGPCRKALPALNVLRQELKQKGPFEILAINLDETPEDALRFLKKYPVDYPVASDKDATLPPRYGLIGMPTSYLVDQQGNIVAVHEGFRSANLDEIREAVFKLWARQ</sequence>
<dbReference type="InterPro" id="IPR013766">
    <property type="entry name" value="Thioredoxin_domain"/>
</dbReference>
<feature type="chain" id="PRO_5044312378" evidence="1">
    <location>
        <begin position="26"/>
        <end position="165"/>
    </location>
</feature>
<dbReference type="RefSeq" id="WP_369600810.1">
    <property type="nucleotide sequence ID" value="NZ_CP154858.1"/>
</dbReference>
<feature type="domain" description="Thioredoxin" evidence="2">
    <location>
        <begin position="22"/>
        <end position="163"/>
    </location>
</feature>
<accession>A0AB39UU48</accession>
<dbReference type="Pfam" id="PF00578">
    <property type="entry name" value="AhpC-TSA"/>
    <property type="match status" value="1"/>
</dbReference>
<dbReference type="GO" id="GO:0016209">
    <property type="term" value="F:antioxidant activity"/>
    <property type="evidence" value="ECO:0007669"/>
    <property type="project" value="InterPro"/>
</dbReference>
<dbReference type="InterPro" id="IPR050553">
    <property type="entry name" value="Thioredoxin_ResA/DsbE_sf"/>
</dbReference>
<protein>
    <submittedName>
        <fullName evidence="3">TlpA disulfide reductase family protein</fullName>
    </submittedName>
</protein>
<dbReference type="PANTHER" id="PTHR42852:SF18">
    <property type="entry name" value="CHROMOSOME UNDETERMINED SCAFFOLD_47, WHOLE GENOME SHOTGUN SEQUENCE"/>
    <property type="match status" value="1"/>
</dbReference>
<organism evidence="3">
    <name type="scientific">Thermohahella caldifontis</name>
    <dbReference type="NCBI Taxonomy" id="3142973"/>
    <lineage>
        <taxon>Bacteria</taxon>
        <taxon>Pseudomonadati</taxon>
        <taxon>Pseudomonadota</taxon>
        <taxon>Gammaproteobacteria</taxon>
        <taxon>Oceanospirillales</taxon>
        <taxon>Hahellaceae</taxon>
        <taxon>Thermohahella</taxon>
    </lineage>
</organism>
<dbReference type="PROSITE" id="PS51352">
    <property type="entry name" value="THIOREDOXIN_2"/>
    <property type="match status" value="1"/>
</dbReference>
<dbReference type="InterPro" id="IPR000866">
    <property type="entry name" value="AhpC/TSA"/>
</dbReference>